<dbReference type="GO" id="GO:0003697">
    <property type="term" value="F:single-stranded DNA binding"/>
    <property type="evidence" value="ECO:0007669"/>
    <property type="project" value="InterPro"/>
</dbReference>
<evidence type="ECO:0000256" key="8">
    <source>
        <dbReference type="ARBA" id="ARBA00023239"/>
    </source>
</evidence>
<dbReference type="PANTHER" id="PTHR13604:SF0">
    <property type="entry name" value="ABASIC SITE PROCESSING PROTEIN HMCES"/>
    <property type="match status" value="1"/>
</dbReference>
<dbReference type="GO" id="GO:0008233">
    <property type="term" value="F:peptidase activity"/>
    <property type="evidence" value="ECO:0007669"/>
    <property type="project" value="UniProtKB-KW"/>
</dbReference>
<feature type="compositionally biased region" description="Low complexity" evidence="13">
    <location>
        <begin position="884"/>
        <end position="904"/>
    </location>
</feature>
<evidence type="ECO:0000313" key="14">
    <source>
        <dbReference type="Ensembl" id="ENSEBUP00000000917.1"/>
    </source>
</evidence>
<feature type="compositionally biased region" description="Polar residues" evidence="13">
    <location>
        <begin position="642"/>
        <end position="660"/>
    </location>
</feature>
<dbReference type="InterPro" id="IPR003738">
    <property type="entry name" value="SRAP"/>
</dbReference>
<dbReference type="Proteomes" id="UP000694388">
    <property type="component" value="Unplaced"/>
</dbReference>
<feature type="compositionally biased region" description="Acidic residues" evidence="13">
    <location>
        <begin position="621"/>
        <end position="641"/>
    </location>
</feature>
<accession>A0A8C4NDH0</accession>
<evidence type="ECO:0000256" key="13">
    <source>
        <dbReference type="SAM" id="MobiDB-lite"/>
    </source>
</evidence>
<organism evidence="14 15">
    <name type="scientific">Eptatretus burgeri</name>
    <name type="common">Inshore hagfish</name>
    <dbReference type="NCBI Taxonomy" id="7764"/>
    <lineage>
        <taxon>Eukaryota</taxon>
        <taxon>Metazoa</taxon>
        <taxon>Chordata</taxon>
        <taxon>Craniata</taxon>
        <taxon>Vertebrata</taxon>
        <taxon>Cyclostomata</taxon>
        <taxon>Myxini</taxon>
        <taxon>Myxiniformes</taxon>
        <taxon>Myxinidae</taxon>
        <taxon>Eptatretinae</taxon>
        <taxon>Eptatretus</taxon>
    </lineage>
</organism>
<evidence type="ECO:0000256" key="2">
    <source>
        <dbReference type="ARBA" id="ARBA00015888"/>
    </source>
</evidence>
<feature type="compositionally biased region" description="Basic and acidic residues" evidence="13">
    <location>
        <begin position="417"/>
        <end position="427"/>
    </location>
</feature>
<dbReference type="GO" id="GO:0106300">
    <property type="term" value="P:protein-DNA covalent cross-linking repair"/>
    <property type="evidence" value="ECO:0007669"/>
    <property type="project" value="InterPro"/>
</dbReference>
<feature type="region of interest" description="Disordered" evidence="13">
    <location>
        <begin position="608"/>
        <end position="688"/>
    </location>
</feature>
<feature type="region of interest" description="Disordered" evidence="13">
    <location>
        <begin position="782"/>
        <end position="833"/>
    </location>
</feature>
<evidence type="ECO:0000256" key="3">
    <source>
        <dbReference type="ARBA" id="ARBA00022670"/>
    </source>
</evidence>
<dbReference type="SUPFAM" id="SSF143081">
    <property type="entry name" value="BB1717-like"/>
    <property type="match status" value="2"/>
</dbReference>
<keyword evidence="3 12" id="KW-0645">Protease</keyword>
<name>A0A8C4NDH0_EPTBU</name>
<evidence type="ECO:0000256" key="5">
    <source>
        <dbReference type="ARBA" id="ARBA00022801"/>
    </source>
</evidence>
<evidence type="ECO:0000256" key="6">
    <source>
        <dbReference type="ARBA" id="ARBA00023124"/>
    </source>
</evidence>
<sequence length="918" mass="103454">MCGRTACTLGPEQVQKHCTYRRSNGCSARPQWWKGGVSQYQPSYNKSPHSTSPVLLSKLHFDKEADSSEQILMAMRWGLVPSWFRDSNADNSKYNMSNCRSESLQEKKTFKVPFMKGQRCVVLADGFYEWKTNKNGKKQPYFIYFSENQVLKGKDMVKKMTRPEGIDVENQKEEVKKEVLKTEFGIESQKQQLKKEELTTEGAIKSEKEELTTEGAIKSEKEELTTEGAIKNEKEELTTEGAIKSEKEELTTEGGIESQEEEVKNVDVTLKLESDCVEEKKPKTEEFVEKIEGKSEAAWQLLTMAGLFDCWKQPGGEDLLYTYTVITVPASPKLTWLHHRMPAILHGEESVRQWLDFGAIPGATAFDLLCSSESIAWHPVSTVVNNARNNLPECVVPFVADLQKVTEQAPTSSGIQHECKRKMEEKSKKKANSKEGVSQRTLHSWLEGSGNSSNKKVPTEEVEPVVSDEEDSEASSQPAPGQEKKKRKTAAADGGYPWKVGHQDTMAEFWLNHPIFYDKTQQHYKNKEMKIQLMKDLIHQNREDWEKIHSPLPTVAQVEAHLRNMRTRFVKLAKRKSGAPALTLSYTDQKILDRYKFLRPHIQRNRTTATHTFHGVQPGVDADDDEGDDDDDDDDDGDDDQSLQGSPQGTAGSQQGSQRPSTSQTQSKGKGKGKNRRPLTSPTPTTVPCIEDMSELEILQQAKNLISNIRVPTRSEHERRIRDFSRYMESEMIRVPEASWDECSYAIMHVIRGFKNAQQQGHRPTSQQQTYLQSYGGQYQQQQGGYHTQQTGTLQQPGTFQQQSGNFQQHQQHCPPGTFHQQQPSTFQRQSGQDGGVYTQLTMVNSSVLSPALNTNLALDTSFSNFLNTSTPIQSPARRQQLDTPHVTPATTAAAASRASVPVTQSVDNPSGRLQEED</sequence>
<dbReference type="GO" id="GO:0006508">
    <property type="term" value="P:proteolysis"/>
    <property type="evidence" value="ECO:0007669"/>
    <property type="project" value="UniProtKB-KW"/>
</dbReference>
<reference evidence="14" key="2">
    <citation type="submission" date="2025-09" db="UniProtKB">
        <authorList>
            <consortium name="Ensembl"/>
        </authorList>
    </citation>
    <scope>IDENTIFICATION</scope>
</reference>
<keyword evidence="5 12" id="KW-0378">Hydrolase</keyword>
<dbReference type="GO" id="GO:0016829">
    <property type="term" value="F:lyase activity"/>
    <property type="evidence" value="ECO:0007669"/>
    <property type="project" value="UniProtKB-KW"/>
</dbReference>
<dbReference type="InterPro" id="IPR036590">
    <property type="entry name" value="SRAP-like"/>
</dbReference>
<dbReference type="Ensembl" id="ENSEBUT00000001229.1">
    <property type="protein sequence ID" value="ENSEBUP00000000917.1"/>
    <property type="gene ID" value="ENSEBUG00000000876.1"/>
</dbReference>
<protein>
    <recommendedName>
        <fullName evidence="2 12">Abasic site processing protein HMCES</fullName>
        <shortName evidence="12">ES cell-specific 5hmC-binding protein</shortName>
        <ecNumber evidence="12">3.4.-.-</ecNumber>
    </recommendedName>
    <alternativeName>
        <fullName evidence="9 12">Embryonic stem cell-specific 5-hydroxymethylcytosine-binding protein</fullName>
    </alternativeName>
    <alternativeName>
        <fullName evidence="10 12">Peptidase HMCES</fullName>
    </alternativeName>
    <alternativeName>
        <fullName evidence="11 12">SRAP domain-containing protein 1</fullName>
    </alternativeName>
</protein>
<evidence type="ECO:0000256" key="1">
    <source>
        <dbReference type="ARBA" id="ARBA00008136"/>
    </source>
</evidence>
<keyword evidence="6" id="KW-0190">Covalent protein-DNA linkage</keyword>
<feature type="compositionally biased region" description="Polar residues" evidence="13">
    <location>
        <begin position="819"/>
        <end position="832"/>
    </location>
</feature>
<evidence type="ECO:0000256" key="11">
    <source>
        <dbReference type="ARBA" id="ARBA00031130"/>
    </source>
</evidence>
<proteinExistence type="inferred from homology"/>
<dbReference type="PANTHER" id="PTHR13604">
    <property type="entry name" value="DC12-RELATED"/>
    <property type="match status" value="1"/>
</dbReference>
<keyword evidence="7" id="KW-0238">DNA-binding</keyword>
<evidence type="ECO:0000256" key="7">
    <source>
        <dbReference type="ARBA" id="ARBA00023125"/>
    </source>
</evidence>
<keyword evidence="15" id="KW-1185">Reference proteome</keyword>
<feature type="compositionally biased region" description="Low complexity" evidence="13">
    <location>
        <begin position="782"/>
        <end position="812"/>
    </location>
</feature>
<evidence type="ECO:0000256" key="10">
    <source>
        <dbReference type="ARBA" id="ARBA00030898"/>
    </source>
</evidence>
<comment type="similarity">
    <text evidence="1 12">Belongs to the SOS response-associated peptidase family.</text>
</comment>
<evidence type="ECO:0000256" key="4">
    <source>
        <dbReference type="ARBA" id="ARBA00022763"/>
    </source>
</evidence>
<evidence type="ECO:0000313" key="15">
    <source>
        <dbReference type="Proteomes" id="UP000694388"/>
    </source>
</evidence>
<keyword evidence="8" id="KW-0456">Lyase</keyword>
<dbReference type="AlphaFoldDB" id="A0A8C4NDH0"/>
<dbReference type="Pfam" id="PF02586">
    <property type="entry name" value="SRAP"/>
    <property type="match status" value="2"/>
</dbReference>
<comment type="function">
    <text evidence="12">Sensor of abasic sites in single-stranded DNA (ssDNA) required to preserve genome integrity by promoting error-free repair of abasic sites. Acts as an enzyme that recognizes and binds abasic sites in ssDNA at replication forks and chemically modifies the lesion by forming a covalent cross-link with DNA: forms a stable thiazolidine linkage between a ring-opened abasic site and the alpha-amino and sulfhydryl substituents of its N-terminal catalytic cysteine residue. The HMCES DNA-protein cross-link is then either reversed or degraded. HMCES is able to catalyze the reversal of its thiazolidine cross-link and cycle between a cross-link and a non-cross-linked state depending on DNA context: mediates self-reversal of the thiazolidine cross-link in double stranded DNA, allowing APEX1 to initiate downstream repair of abasic sites. The HMCES DNA-protein cross-link can also be degraded by the SPRTN metalloprotease following unfolding by the BRIP1/FANCJ helicase. Acts as a protease: mediates autocatalytic processing of its N-terminal methionine in order to expose the catalytic cysteine.</text>
</comment>
<feature type="region of interest" description="Disordered" evidence="13">
    <location>
        <begin position="870"/>
        <end position="918"/>
    </location>
</feature>
<evidence type="ECO:0000256" key="12">
    <source>
        <dbReference type="RuleBase" id="RU364100"/>
    </source>
</evidence>
<feature type="region of interest" description="Disordered" evidence="13">
    <location>
        <begin position="407"/>
        <end position="497"/>
    </location>
</feature>
<dbReference type="EC" id="3.4.-.-" evidence="12"/>
<dbReference type="GeneTree" id="ENSGT00390000018439"/>
<feature type="compositionally biased region" description="Acidic residues" evidence="13">
    <location>
        <begin position="460"/>
        <end position="473"/>
    </location>
</feature>
<dbReference type="Gene3D" id="3.90.1680.10">
    <property type="entry name" value="SOS response associated peptidase-like"/>
    <property type="match status" value="2"/>
</dbReference>
<reference evidence="14" key="1">
    <citation type="submission" date="2025-08" db="UniProtKB">
        <authorList>
            <consortium name="Ensembl"/>
        </authorList>
    </citation>
    <scope>IDENTIFICATION</scope>
</reference>
<keyword evidence="4" id="KW-0227">DNA damage</keyword>
<evidence type="ECO:0000256" key="9">
    <source>
        <dbReference type="ARBA" id="ARBA00030390"/>
    </source>
</evidence>